<organism evidence="1 2">
    <name type="scientific">Mycena alexandri</name>
    <dbReference type="NCBI Taxonomy" id="1745969"/>
    <lineage>
        <taxon>Eukaryota</taxon>
        <taxon>Fungi</taxon>
        <taxon>Dikarya</taxon>
        <taxon>Basidiomycota</taxon>
        <taxon>Agaricomycotina</taxon>
        <taxon>Agaricomycetes</taxon>
        <taxon>Agaricomycetidae</taxon>
        <taxon>Agaricales</taxon>
        <taxon>Marasmiineae</taxon>
        <taxon>Mycenaceae</taxon>
        <taxon>Mycena</taxon>
    </lineage>
</organism>
<protein>
    <submittedName>
        <fullName evidence="1">Uncharacterized protein</fullName>
    </submittedName>
</protein>
<accession>A0AAD6XDU7</accession>
<sequence>MFASSRKDRVAGIGIYKAPPNLSKEALETKITSLVDALLAVPIAQKNFLKFEIIYQNEFLNPHLKALGFPEAPASVWLRLECETDAHGAEILTDPALVKVYAEAEEFLPYVMAFMADVVTKIDLPTPRNRMHIMCTFQCPVHLSSNEYRTKFEGFVDRLLALPITQKSILKYSVWMPNNTLDAPLRDLGFPQLEPVFVVMAETENQECMIEWLTHPDFKDYVVDARRDLGVHIG</sequence>
<reference evidence="1" key="1">
    <citation type="submission" date="2023-03" db="EMBL/GenBank/DDBJ databases">
        <title>Massive genome expansion in bonnet fungi (Mycena s.s.) driven by repeated elements and novel gene families across ecological guilds.</title>
        <authorList>
            <consortium name="Lawrence Berkeley National Laboratory"/>
            <person name="Harder C.B."/>
            <person name="Miyauchi S."/>
            <person name="Viragh M."/>
            <person name="Kuo A."/>
            <person name="Thoen E."/>
            <person name="Andreopoulos B."/>
            <person name="Lu D."/>
            <person name="Skrede I."/>
            <person name="Drula E."/>
            <person name="Henrissat B."/>
            <person name="Morin E."/>
            <person name="Kohler A."/>
            <person name="Barry K."/>
            <person name="LaButti K."/>
            <person name="Morin E."/>
            <person name="Salamov A."/>
            <person name="Lipzen A."/>
            <person name="Mereny Z."/>
            <person name="Hegedus B."/>
            <person name="Baldrian P."/>
            <person name="Stursova M."/>
            <person name="Weitz H."/>
            <person name="Taylor A."/>
            <person name="Grigoriev I.V."/>
            <person name="Nagy L.G."/>
            <person name="Martin F."/>
            <person name="Kauserud H."/>
        </authorList>
    </citation>
    <scope>NUCLEOTIDE SEQUENCE</scope>
    <source>
        <strain evidence="1">CBHHK200</strain>
    </source>
</reference>
<dbReference type="AlphaFoldDB" id="A0AAD6XDU7"/>
<feature type="non-terminal residue" evidence="1">
    <location>
        <position position="1"/>
    </location>
</feature>
<evidence type="ECO:0000313" key="2">
    <source>
        <dbReference type="Proteomes" id="UP001218188"/>
    </source>
</evidence>
<dbReference type="EMBL" id="JARJCM010000007">
    <property type="protein sequence ID" value="KAJ7044376.1"/>
    <property type="molecule type" value="Genomic_DNA"/>
</dbReference>
<evidence type="ECO:0000313" key="1">
    <source>
        <dbReference type="EMBL" id="KAJ7044376.1"/>
    </source>
</evidence>
<keyword evidence="2" id="KW-1185">Reference proteome</keyword>
<proteinExistence type="predicted"/>
<name>A0AAD6XDU7_9AGAR</name>
<dbReference type="Proteomes" id="UP001218188">
    <property type="component" value="Unassembled WGS sequence"/>
</dbReference>
<gene>
    <name evidence="1" type="ORF">C8F04DRAFT_1228689</name>
</gene>
<comment type="caution">
    <text evidence="1">The sequence shown here is derived from an EMBL/GenBank/DDBJ whole genome shotgun (WGS) entry which is preliminary data.</text>
</comment>